<gene>
    <name evidence="2" type="ORF">DF185_22410</name>
</gene>
<dbReference type="OrthoDB" id="1113697at2"/>
<dbReference type="Proteomes" id="UP000248079">
    <property type="component" value="Unassembled WGS sequence"/>
</dbReference>
<protein>
    <submittedName>
        <fullName evidence="2">Uncharacterized protein</fullName>
    </submittedName>
</protein>
<feature type="signal peptide" evidence="1">
    <location>
        <begin position="1"/>
        <end position="22"/>
    </location>
</feature>
<reference evidence="2 3" key="1">
    <citation type="submission" date="2018-05" db="EMBL/GenBank/DDBJ databases">
        <title>Marinifilum breve JC075T sp. nov., a marine bacterium isolated from Yongle Blue Hole in the South China Sea.</title>
        <authorList>
            <person name="Fu T."/>
        </authorList>
    </citation>
    <scope>NUCLEOTIDE SEQUENCE [LARGE SCALE GENOMIC DNA]</scope>
    <source>
        <strain evidence="2 3">JC075</strain>
    </source>
</reference>
<evidence type="ECO:0000256" key="1">
    <source>
        <dbReference type="SAM" id="SignalP"/>
    </source>
</evidence>
<name>A0A2V3ZRN0_9BACT</name>
<organism evidence="2 3">
    <name type="scientific">Marinifilum breve</name>
    <dbReference type="NCBI Taxonomy" id="2184082"/>
    <lineage>
        <taxon>Bacteria</taxon>
        <taxon>Pseudomonadati</taxon>
        <taxon>Bacteroidota</taxon>
        <taxon>Bacteroidia</taxon>
        <taxon>Marinilabiliales</taxon>
        <taxon>Marinifilaceae</taxon>
    </lineage>
</organism>
<evidence type="ECO:0000313" key="2">
    <source>
        <dbReference type="EMBL" id="PXX95203.1"/>
    </source>
</evidence>
<accession>A0A2V3ZRN0</accession>
<keyword evidence="3" id="KW-1185">Reference proteome</keyword>
<dbReference type="RefSeq" id="WP_110363911.1">
    <property type="nucleotide sequence ID" value="NZ_QFLI01000016.1"/>
</dbReference>
<comment type="caution">
    <text evidence="2">The sequence shown here is derived from an EMBL/GenBank/DDBJ whole genome shotgun (WGS) entry which is preliminary data.</text>
</comment>
<dbReference type="EMBL" id="QFLI01000016">
    <property type="protein sequence ID" value="PXX95203.1"/>
    <property type="molecule type" value="Genomic_DNA"/>
</dbReference>
<proteinExistence type="predicted"/>
<feature type="chain" id="PRO_5015863693" evidence="1">
    <location>
        <begin position="23"/>
        <end position="285"/>
    </location>
</feature>
<sequence length="285" mass="32829">MRKLICLSVICFCCVFVSKAQSPVPGKRVDYYSSWTDRGAKVVPMGEIHLSALAKSRYGNYPKTELNTELLLFPLAPNIGFKHQWLGKNTILSSQHTFYYPTLGLKWAKSSGFKDQIPETADVPHIFTFRNELILSRILNPQPEDCFIRIPDLVLTARVGFDFSLKAGDDNFPKLDYYFLYQRSGSYYDDQKVYFAGLELVGNVYRNFNFSISADYYNIDFGGEYAIESQGKIHWHKNSKFSVSGGYKTYYLNNDAKTQLFLMPVVDLVFKLNHRTKLQRGLFKK</sequence>
<evidence type="ECO:0000313" key="3">
    <source>
        <dbReference type="Proteomes" id="UP000248079"/>
    </source>
</evidence>
<dbReference type="AlphaFoldDB" id="A0A2V3ZRN0"/>
<keyword evidence="1" id="KW-0732">Signal</keyword>